<keyword evidence="4" id="KW-1185">Reference proteome</keyword>
<name>A0A6G1KAH1_9PLEO</name>
<dbReference type="GO" id="GO:0008080">
    <property type="term" value="F:N-acetyltransferase activity"/>
    <property type="evidence" value="ECO:0007669"/>
    <property type="project" value="InterPro"/>
</dbReference>
<gene>
    <name evidence="3" type="ORF">K504DRAFT_274809</name>
</gene>
<feature type="domain" description="N-acetyltransferase" evidence="2">
    <location>
        <begin position="14"/>
        <end position="192"/>
    </location>
</feature>
<dbReference type="EMBL" id="MU005770">
    <property type="protein sequence ID" value="KAF2709462.1"/>
    <property type="molecule type" value="Genomic_DNA"/>
</dbReference>
<dbReference type="AlphaFoldDB" id="A0A6G1KAH1"/>
<keyword evidence="1 3" id="KW-0808">Transferase</keyword>
<evidence type="ECO:0000256" key="1">
    <source>
        <dbReference type="ARBA" id="ARBA00022679"/>
    </source>
</evidence>
<dbReference type="Proteomes" id="UP000799428">
    <property type="component" value="Unassembled WGS sequence"/>
</dbReference>
<dbReference type="PANTHER" id="PTHR13947">
    <property type="entry name" value="GNAT FAMILY N-ACETYLTRANSFERASE"/>
    <property type="match status" value="1"/>
</dbReference>
<dbReference type="SUPFAM" id="SSF55729">
    <property type="entry name" value="Acyl-CoA N-acyltransferases (Nat)"/>
    <property type="match status" value="1"/>
</dbReference>
<dbReference type="InterPro" id="IPR000182">
    <property type="entry name" value="GNAT_dom"/>
</dbReference>
<dbReference type="Pfam" id="PF00583">
    <property type="entry name" value="Acetyltransf_1"/>
    <property type="match status" value="1"/>
</dbReference>
<dbReference type="OrthoDB" id="41532at2759"/>
<dbReference type="Gene3D" id="3.40.630.30">
    <property type="match status" value="1"/>
</dbReference>
<proteinExistence type="predicted"/>
<protein>
    <submittedName>
        <fullName evidence="3">Acyl-CoA N-acyltransferase</fullName>
    </submittedName>
</protein>
<dbReference type="PROSITE" id="PS51186">
    <property type="entry name" value="GNAT"/>
    <property type="match status" value="1"/>
</dbReference>
<accession>A0A6G1KAH1</accession>
<dbReference type="PANTHER" id="PTHR13947:SF37">
    <property type="entry name" value="LD18367P"/>
    <property type="match status" value="1"/>
</dbReference>
<sequence>MATSTPSAISPPSYTVRPYRTTDIPDIISGHRQSYVDEWGWNQHFISVVSGVLDSYECSHNPAKEHFWVAEHRITGDFLGCVMLIQKSSPPPPSSALESESESELQASTTARLRVLFVSTAARGMGLGRVLVRKTTEFAKEKGYETLQLTSCTWLGAAMRIYEQEGYRVVSEEENDMFGPMHKHVVLELDLKERTGNIGGEVKERKIGTVGT</sequence>
<evidence type="ECO:0000313" key="4">
    <source>
        <dbReference type="Proteomes" id="UP000799428"/>
    </source>
</evidence>
<dbReference type="CDD" id="cd04301">
    <property type="entry name" value="NAT_SF"/>
    <property type="match status" value="1"/>
</dbReference>
<evidence type="ECO:0000313" key="3">
    <source>
        <dbReference type="EMBL" id="KAF2709462.1"/>
    </source>
</evidence>
<reference evidence="3" key="1">
    <citation type="journal article" date="2020" name="Stud. Mycol.">
        <title>101 Dothideomycetes genomes: a test case for predicting lifestyles and emergence of pathogens.</title>
        <authorList>
            <person name="Haridas S."/>
            <person name="Albert R."/>
            <person name="Binder M."/>
            <person name="Bloem J."/>
            <person name="Labutti K."/>
            <person name="Salamov A."/>
            <person name="Andreopoulos B."/>
            <person name="Baker S."/>
            <person name="Barry K."/>
            <person name="Bills G."/>
            <person name="Bluhm B."/>
            <person name="Cannon C."/>
            <person name="Castanera R."/>
            <person name="Culley D."/>
            <person name="Daum C."/>
            <person name="Ezra D."/>
            <person name="Gonzalez J."/>
            <person name="Henrissat B."/>
            <person name="Kuo A."/>
            <person name="Liang C."/>
            <person name="Lipzen A."/>
            <person name="Lutzoni F."/>
            <person name="Magnuson J."/>
            <person name="Mondo S."/>
            <person name="Nolan M."/>
            <person name="Ohm R."/>
            <person name="Pangilinan J."/>
            <person name="Park H.-J."/>
            <person name="Ramirez L."/>
            <person name="Alfaro M."/>
            <person name="Sun H."/>
            <person name="Tritt A."/>
            <person name="Yoshinaga Y."/>
            <person name="Zwiers L.-H."/>
            <person name="Turgeon B."/>
            <person name="Goodwin S."/>
            <person name="Spatafora J."/>
            <person name="Crous P."/>
            <person name="Grigoriev I."/>
        </authorList>
    </citation>
    <scope>NUCLEOTIDE SEQUENCE</scope>
    <source>
        <strain evidence="3">CBS 279.74</strain>
    </source>
</reference>
<evidence type="ECO:0000259" key="2">
    <source>
        <dbReference type="PROSITE" id="PS51186"/>
    </source>
</evidence>
<dbReference type="InterPro" id="IPR050769">
    <property type="entry name" value="NAT_camello-type"/>
</dbReference>
<dbReference type="InterPro" id="IPR016181">
    <property type="entry name" value="Acyl_CoA_acyltransferase"/>
</dbReference>
<keyword evidence="3" id="KW-0012">Acyltransferase</keyword>
<organism evidence="3 4">
    <name type="scientific">Pleomassaria siparia CBS 279.74</name>
    <dbReference type="NCBI Taxonomy" id="1314801"/>
    <lineage>
        <taxon>Eukaryota</taxon>
        <taxon>Fungi</taxon>
        <taxon>Dikarya</taxon>
        <taxon>Ascomycota</taxon>
        <taxon>Pezizomycotina</taxon>
        <taxon>Dothideomycetes</taxon>
        <taxon>Pleosporomycetidae</taxon>
        <taxon>Pleosporales</taxon>
        <taxon>Pleomassariaceae</taxon>
        <taxon>Pleomassaria</taxon>
    </lineage>
</organism>